<protein>
    <recommendedName>
        <fullName evidence="4">Calcineurin-like phosphoesterase domain-containing protein</fullName>
    </recommendedName>
</protein>
<proteinExistence type="predicted"/>
<sequence length="566" mass="65567">MKCILPIEPISEEKKSKSPIVPIADEEVPKHNSPRDYPDLTFNLSKKNQTNPPYFPRIKFLINNHKEDAEKTDKSIKKKKESSKESPNYSTPANHPKFRFGSEKAIEQKEKEELLKKPRNKTAPVNRSKIKLRGSKTAEQEEPSGKLKNNSAPVNKSKVKINSKNKKKEENSVLEETRQVKPQVTSSCHDNQSKIKSEPSLKKKLSKDKTDLKLNKVDGKAKQEKKASAKQHQIVESADFSEKPVKKKEDELTKKAIAQLSSQLQFYPITTYINLQPTCIAIGDIEGNINKLYQIYQVIKSNPKLEFVFIGDLFDDLSNKSNFYVQNWQCLSLLSGFFPQNIKFTDKSKHDKDEICLPDAFKDIKFNIMNYDDVEGQVKFIAGNSECDALLDLQQKYRVKSNKGQKYYIFGDDDNKYQKILTFEQMCLVYRYFKCCHSRLSLQRKFPSQSNTFSDTIVFRHYLRWFRNSYPSTLIDQTFGSPDNASHTIYIMGHAKLFNSVYIKKYNKNTIFMIDDSYSQVSNNLRVGIVYFDNIFGFSVKVINLNAYFDFDVKVPQQIPFFKNKK</sequence>
<feature type="compositionally biased region" description="Basic and acidic residues" evidence="1">
    <location>
        <begin position="64"/>
        <end position="75"/>
    </location>
</feature>
<feature type="compositionally biased region" description="Basic and acidic residues" evidence="1">
    <location>
        <begin position="136"/>
        <end position="145"/>
    </location>
</feature>
<evidence type="ECO:0008006" key="4">
    <source>
        <dbReference type="Google" id="ProtNLM"/>
    </source>
</evidence>
<gene>
    <name evidence="2" type="ORF">M9Y10_013956</name>
</gene>
<feature type="compositionally biased region" description="Polar residues" evidence="1">
    <location>
        <begin position="42"/>
        <end position="52"/>
    </location>
</feature>
<evidence type="ECO:0000313" key="3">
    <source>
        <dbReference type="Proteomes" id="UP001470230"/>
    </source>
</evidence>
<organism evidence="2 3">
    <name type="scientific">Tritrichomonas musculus</name>
    <dbReference type="NCBI Taxonomy" id="1915356"/>
    <lineage>
        <taxon>Eukaryota</taxon>
        <taxon>Metamonada</taxon>
        <taxon>Parabasalia</taxon>
        <taxon>Tritrichomonadida</taxon>
        <taxon>Tritrichomonadidae</taxon>
        <taxon>Tritrichomonas</taxon>
    </lineage>
</organism>
<keyword evidence="3" id="KW-1185">Reference proteome</keyword>
<dbReference type="SUPFAM" id="SSF56300">
    <property type="entry name" value="Metallo-dependent phosphatases"/>
    <property type="match status" value="2"/>
</dbReference>
<dbReference type="InterPro" id="IPR029052">
    <property type="entry name" value="Metallo-depent_PP-like"/>
</dbReference>
<dbReference type="EMBL" id="JAPFFF010000002">
    <property type="protein sequence ID" value="KAK8896066.1"/>
    <property type="molecule type" value="Genomic_DNA"/>
</dbReference>
<feature type="compositionally biased region" description="Basic residues" evidence="1">
    <location>
        <begin position="157"/>
        <end position="166"/>
    </location>
</feature>
<comment type="caution">
    <text evidence="2">The sequence shown here is derived from an EMBL/GenBank/DDBJ whole genome shotgun (WGS) entry which is preliminary data.</text>
</comment>
<feature type="compositionally biased region" description="Polar residues" evidence="1">
    <location>
        <begin position="180"/>
        <end position="190"/>
    </location>
</feature>
<feature type="region of interest" description="Disordered" evidence="1">
    <location>
        <begin position="1"/>
        <end position="210"/>
    </location>
</feature>
<dbReference type="Gene3D" id="3.60.21.10">
    <property type="match status" value="1"/>
</dbReference>
<evidence type="ECO:0000313" key="2">
    <source>
        <dbReference type="EMBL" id="KAK8896066.1"/>
    </source>
</evidence>
<feature type="compositionally biased region" description="Basic and acidic residues" evidence="1">
    <location>
        <begin position="100"/>
        <end position="116"/>
    </location>
</feature>
<dbReference type="Proteomes" id="UP001470230">
    <property type="component" value="Unassembled WGS sequence"/>
</dbReference>
<reference evidence="2 3" key="1">
    <citation type="submission" date="2024-04" db="EMBL/GenBank/DDBJ databases">
        <title>Tritrichomonas musculus Genome.</title>
        <authorList>
            <person name="Alves-Ferreira E."/>
            <person name="Grigg M."/>
            <person name="Lorenzi H."/>
            <person name="Galac M."/>
        </authorList>
    </citation>
    <scope>NUCLEOTIDE SEQUENCE [LARGE SCALE GENOMIC DNA]</scope>
    <source>
        <strain evidence="2 3">EAF2021</strain>
    </source>
</reference>
<evidence type="ECO:0000256" key="1">
    <source>
        <dbReference type="SAM" id="MobiDB-lite"/>
    </source>
</evidence>
<feature type="compositionally biased region" description="Basic and acidic residues" evidence="1">
    <location>
        <begin position="27"/>
        <end position="38"/>
    </location>
</feature>
<accession>A0ABR2KY73</accession>
<feature type="compositionally biased region" description="Basic and acidic residues" evidence="1">
    <location>
        <begin position="167"/>
        <end position="179"/>
    </location>
</feature>
<feature type="compositionally biased region" description="Basic and acidic residues" evidence="1">
    <location>
        <begin position="191"/>
        <end position="210"/>
    </location>
</feature>
<name>A0ABR2KY73_9EUKA</name>